<evidence type="ECO:0000256" key="1">
    <source>
        <dbReference type="ARBA" id="ARBA00023015"/>
    </source>
</evidence>
<organism evidence="3">
    <name type="scientific">Salmonella enterica subsp. salamae</name>
    <dbReference type="NCBI Taxonomy" id="59202"/>
    <lineage>
        <taxon>Bacteria</taxon>
        <taxon>Pseudomonadati</taxon>
        <taxon>Pseudomonadota</taxon>
        <taxon>Gammaproteobacteria</taxon>
        <taxon>Enterobacterales</taxon>
        <taxon>Enterobacteriaceae</taxon>
        <taxon>Salmonella</taxon>
    </lineage>
</organism>
<reference evidence="3" key="1">
    <citation type="submission" date="2018-06" db="EMBL/GenBank/DDBJ databases">
        <authorList>
            <person name="Ashton P.M."/>
            <person name="Dallman T."/>
            <person name="Nair S."/>
            <person name="De Pinna E."/>
            <person name="Peters T."/>
            <person name="Grant K."/>
        </authorList>
    </citation>
    <scope>NUCLEOTIDE SEQUENCE [LARGE SCALE GENOMIC DNA]</scope>
    <source>
        <strain evidence="3">275803</strain>
    </source>
</reference>
<dbReference type="Pfam" id="PF03333">
    <property type="entry name" value="PapB"/>
    <property type="match status" value="1"/>
</dbReference>
<dbReference type="GO" id="GO:0006355">
    <property type="term" value="P:regulation of DNA-templated transcription"/>
    <property type="evidence" value="ECO:0007669"/>
    <property type="project" value="InterPro"/>
</dbReference>
<dbReference type="Gene3D" id="1.10.10.2690">
    <property type="match status" value="1"/>
</dbReference>
<dbReference type="PRINTS" id="PR01554">
    <property type="entry name" value="FIMREGULATRY"/>
</dbReference>
<dbReference type="InterPro" id="IPR053721">
    <property type="entry name" value="Fimbrial_Adhesin_Reg"/>
</dbReference>
<proteinExistence type="predicted"/>
<sequence>MMDKQVDPAWLDALLSLFSQQRTLTPGQLNATAFRVLAELGRVRNGRMLNALEAHLVQGWSREEACAMYGVNSGYMSRRLTELNRVWQLTEFLRVSRESDPRAGCDDIQGEKHEPS</sequence>
<protein>
    <submittedName>
        <fullName evidence="3">Uncharacterized protein</fullName>
    </submittedName>
</protein>
<dbReference type="EMBL" id="AAIVAV010000053">
    <property type="protein sequence ID" value="ECI4012540.1"/>
    <property type="molecule type" value="Genomic_DNA"/>
</dbReference>
<comment type="caution">
    <text evidence="3">The sequence shown here is derived from an EMBL/GenBank/DDBJ whole genome shotgun (WGS) entry which is preliminary data.</text>
</comment>
<keyword evidence="1" id="KW-0805">Transcription regulation</keyword>
<evidence type="ECO:0000313" key="3">
    <source>
        <dbReference type="EMBL" id="ECI4012540.1"/>
    </source>
</evidence>
<gene>
    <name evidence="3" type="ORF">DN310_25410</name>
</gene>
<name>A0A5Y3N194_SALER</name>
<dbReference type="AlphaFoldDB" id="A0A5Y3N194"/>
<accession>A0A5Y3N194</accession>
<dbReference type="InterPro" id="IPR004356">
    <property type="entry name" value="Adhesin_operon_reg_prot"/>
</dbReference>
<keyword evidence="2" id="KW-0804">Transcription</keyword>
<dbReference type="Proteomes" id="UP000839598">
    <property type="component" value="Unassembled WGS sequence"/>
</dbReference>
<evidence type="ECO:0000256" key="2">
    <source>
        <dbReference type="ARBA" id="ARBA00023163"/>
    </source>
</evidence>